<evidence type="ECO:0000313" key="2">
    <source>
        <dbReference type="EMBL" id="TFK82043.1"/>
    </source>
</evidence>
<keyword evidence="3" id="KW-1185">Reference proteome</keyword>
<protein>
    <submittedName>
        <fullName evidence="2">Uncharacterized protein</fullName>
    </submittedName>
</protein>
<sequence length="149" mass="16370">MAIAVSTRVFATAAAPYYVVSCVLCFFLCLTSLRSSSHCIMRFFPCFLTPCSFLSSPLSILSSLSLSCVARHLHILVETTECDALALLSYPLMSCLSHPSRFSFPRSPLSCPPVTVSSVVVRVPRWRPINAVAYDPVLCSVFMFNVHAL</sequence>
<dbReference type="Proteomes" id="UP000308197">
    <property type="component" value="Unassembled WGS sequence"/>
</dbReference>
<dbReference type="EMBL" id="ML211528">
    <property type="protein sequence ID" value="TFK82043.1"/>
    <property type="molecule type" value="Genomic_DNA"/>
</dbReference>
<evidence type="ECO:0000256" key="1">
    <source>
        <dbReference type="SAM" id="Phobius"/>
    </source>
</evidence>
<proteinExistence type="predicted"/>
<name>A0A5C3P8A5_9APHY</name>
<evidence type="ECO:0000313" key="3">
    <source>
        <dbReference type="Proteomes" id="UP000308197"/>
    </source>
</evidence>
<dbReference type="InParanoid" id="A0A5C3P8A5"/>
<keyword evidence="1" id="KW-0812">Transmembrane</keyword>
<reference evidence="2 3" key="1">
    <citation type="journal article" date="2019" name="Nat. Ecol. Evol.">
        <title>Megaphylogeny resolves global patterns of mushroom evolution.</title>
        <authorList>
            <person name="Varga T."/>
            <person name="Krizsan K."/>
            <person name="Foldi C."/>
            <person name="Dima B."/>
            <person name="Sanchez-Garcia M."/>
            <person name="Sanchez-Ramirez S."/>
            <person name="Szollosi G.J."/>
            <person name="Szarkandi J.G."/>
            <person name="Papp V."/>
            <person name="Albert L."/>
            <person name="Andreopoulos W."/>
            <person name="Angelini C."/>
            <person name="Antonin V."/>
            <person name="Barry K.W."/>
            <person name="Bougher N.L."/>
            <person name="Buchanan P."/>
            <person name="Buyck B."/>
            <person name="Bense V."/>
            <person name="Catcheside P."/>
            <person name="Chovatia M."/>
            <person name="Cooper J."/>
            <person name="Damon W."/>
            <person name="Desjardin D."/>
            <person name="Finy P."/>
            <person name="Geml J."/>
            <person name="Haridas S."/>
            <person name="Hughes K."/>
            <person name="Justo A."/>
            <person name="Karasinski D."/>
            <person name="Kautmanova I."/>
            <person name="Kiss B."/>
            <person name="Kocsube S."/>
            <person name="Kotiranta H."/>
            <person name="LaButti K.M."/>
            <person name="Lechner B.E."/>
            <person name="Liimatainen K."/>
            <person name="Lipzen A."/>
            <person name="Lukacs Z."/>
            <person name="Mihaltcheva S."/>
            <person name="Morgado L.N."/>
            <person name="Niskanen T."/>
            <person name="Noordeloos M.E."/>
            <person name="Ohm R.A."/>
            <person name="Ortiz-Santana B."/>
            <person name="Ovrebo C."/>
            <person name="Racz N."/>
            <person name="Riley R."/>
            <person name="Savchenko A."/>
            <person name="Shiryaev A."/>
            <person name="Soop K."/>
            <person name="Spirin V."/>
            <person name="Szebenyi C."/>
            <person name="Tomsovsky M."/>
            <person name="Tulloss R.E."/>
            <person name="Uehling J."/>
            <person name="Grigoriev I.V."/>
            <person name="Vagvolgyi C."/>
            <person name="Papp T."/>
            <person name="Martin F.M."/>
            <person name="Miettinen O."/>
            <person name="Hibbett D.S."/>
            <person name="Nagy L.G."/>
        </authorList>
    </citation>
    <scope>NUCLEOTIDE SEQUENCE [LARGE SCALE GENOMIC DNA]</scope>
    <source>
        <strain evidence="2 3">HHB13444</strain>
    </source>
</reference>
<accession>A0A5C3P8A5</accession>
<gene>
    <name evidence="2" type="ORF">K466DRAFT_315651</name>
</gene>
<keyword evidence="1" id="KW-1133">Transmembrane helix</keyword>
<feature type="transmembrane region" description="Helical" evidence="1">
    <location>
        <begin position="15"/>
        <end position="33"/>
    </location>
</feature>
<organism evidence="2 3">
    <name type="scientific">Polyporus arcularius HHB13444</name>
    <dbReference type="NCBI Taxonomy" id="1314778"/>
    <lineage>
        <taxon>Eukaryota</taxon>
        <taxon>Fungi</taxon>
        <taxon>Dikarya</taxon>
        <taxon>Basidiomycota</taxon>
        <taxon>Agaricomycotina</taxon>
        <taxon>Agaricomycetes</taxon>
        <taxon>Polyporales</taxon>
        <taxon>Polyporaceae</taxon>
        <taxon>Polyporus</taxon>
    </lineage>
</organism>
<dbReference type="AlphaFoldDB" id="A0A5C3P8A5"/>
<keyword evidence="1" id="KW-0472">Membrane</keyword>